<dbReference type="Proteomes" id="UP000593571">
    <property type="component" value="Unassembled WGS sequence"/>
</dbReference>
<sequence length="163" mass="16857">MAPQHAGSRRGSGEAESHRLSSRSGCSWGRDHAGRDRALSSARCSATSADGVGAPGPSAALRARTGRSLCSLRNRGASHSACETPGLALCQRGTGVVGTAASGAGTSQPPTQPPLLTPELHGRPHPPQVPALRRCVPQCPRWESCPPQEAPRPHHAPPLLLPD</sequence>
<protein>
    <submittedName>
        <fullName evidence="2">Uncharacterized protein</fullName>
    </submittedName>
</protein>
<reference evidence="2 3" key="1">
    <citation type="journal article" date="2020" name="Nature">
        <title>Six reference-quality genomes reveal evolution of bat adaptations.</title>
        <authorList>
            <person name="Jebb D."/>
            <person name="Huang Z."/>
            <person name="Pippel M."/>
            <person name="Hughes G.M."/>
            <person name="Lavrichenko K."/>
            <person name="Devanna P."/>
            <person name="Winkler S."/>
            <person name="Jermiin L.S."/>
            <person name="Skirmuntt E.C."/>
            <person name="Katzourakis A."/>
            <person name="Burkitt-Gray L."/>
            <person name="Ray D.A."/>
            <person name="Sullivan K.A.M."/>
            <person name="Roscito J.G."/>
            <person name="Kirilenko B.M."/>
            <person name="Davalos L.M."/>
            <person name="Corthals A.P."/>
            <person name="Power M.L."/>
            <person name="Jones G."/>
            <person name="Ransome R.D."/>
            <person name="Dechmann D.K.N."/>
            <person name="Locatelli A.G."/>
            <person name="Puechmaille S.J."/>
            <person name="Fedrigo O."/>
            <person name="Jarvis E.D."/>
            <person name="Hiller M."/>
            <person name="Vernes S.C."/>
            <person name="Myers E.W."/>
            <person name="Teeling E.C."/>
        </authorList>
    </citation>
    <scope>NUCLEOTIDE SEQUENCE [LARGE SCALE GENOMIC DNA]</scope>
    <source>
        <strain evidence="2">MRouAeg1</strain>
        <tissue evidence="2">Muscle</tissue>
    </source>
</reference>
<feature type="region of interest" description="Disordered" evidence="1">
    <location>
        <begin position="1"/>
        <end position="60"/>
    </location>
</feature>
<accession>A0A7J8GAG5</accession>
<evidence type="ECO:0000256" key="1">
    <source>
        <dbReference type="SAM" id="MobiDB-lite"/>
    </source>
</evidence>
<dbReference type="EMBL" id="JACASE010000006">
    <property type="protein sequence ID" value="KAF6456957.1"/>
    <property type="molecule type" value="Genomic_DNA"/>
</dbReference>
<evidence type="ECO:0000313" key="2">
    <source>
        <dbReference type="EMBL" id="KAF6456957.1"/>
    </source>
</evidence>
<comment type="caution">
    <text evidence="2">The sequence shown here is derived from an EMBL/GenBank/DDBJ whole genome shotgun (WGS) entry which is preliminary data.</text>
</comment>
<gene>
    <name evidence="2" type="ORF">HJG63_011585</name>
</gene>
<name>A0A7J8GAG5_ROUAE</name>
<organism evidence="2 3">
    <name type="scientific">Rousettus aegyptiacus</name>
    <name type="common">Egyptian fruit bat</name>
    <name type="synonym">Pteropus aegyptiacus</name>
    <dbReference type="NCBI Taxonomy" id="9407"/>
    <lineage>
        <taxon>Eukaryota</taxon>
        <taxon>Metazoa</taxon>
        <taxon>Chordata</taxon>
        <taxon>Craniata</taxon>
        <taxon>Vertebrata</taxon>
        <taxon>Euteleostomi</taxon>
        <taxon>Mammalia</taxon>
        <taxon>Eutheria</taxon>
        <taxon>Laurasiatheria</taxon>
        <taxon>Chiroptera</taxon>
        <taxon>Yinpterochiroptera</taxon>
        <taxon>Pteropodoidea</taxon>
        <taxon>Pteropodidae</taxon>
        <taxon>Rousettinae</taxon>
        <taxon>Rousettus</taxon>
    </lineage>
</organism>
<evidence type="ECO:0000313" key="3">
    <source>
        <dbReference type="Proteomes" id="UP000593571"/>
    </source>
</evidence>
<feature type="compositionally biased region" description="Basic and acidic residues" evidence="1">
    <location>
        <begin position="29"/>
        <end position="38"/>
    </location>
</feature>
<feature type="compositionally biased region" description="Low complexity" evidence="1">
    <location>
        <begin position="99"/>
        <end position="109"/>
    </location>
</feature>
<proteinExistence type="predicted"/>
<dbReference type="AlphaFoldDB" id="A0A7J8GAG5"/>
<feature type="region of interest" description="Disordered" evidence="1">
    <location>
        <begin position="99"/>
        <end position="163"/>
    </location>
</feature>
<keyword evidence="3" id="KW-1185">Reference proteome</keyword>